<dbReference type="PANTHER" id="PTHR30023">
    <property type="entry name" value="D-ALANYL-D-ALANINE CARBOXYPEPTIDASE"/>
    <property type="match status" value="1"/>
</dbReference>
<gene>
    <name evidence="3" type="primary">dacB</name>
    <name evidence="3" type="ORF">D5H75_35805</name>
</gene>
<dbReference type="Proteomes" id="UP000265768">
    <property type="component" value="Unassembled WGS sequence"/>
</dbReference>
<reference evidence="3 4" key="1">
    <citation type="submission" date="2018-09" db="EMBL/GenBank/DDBJ databases">
        <title>YIM 75507 draft genome.</title>
        <authorList>
            <person name="Tang S."/>
            <person name="Feng Y."/>
        </authorList>
    </citation>
    <scope>NUCLEOTIDE SEQUENCE [LARGE SCALE GENOMIC DNA]</scope>
    <source>
        <strain evidence="3 4">YIM 75507</strain>
    </source>
</reference>
<evidence type="ECO:0000313" key="3">
    <source>
        <dbReference type="EMBL" id="RJL22578.1"/>
    </source>
</evidence>
<keyword evidence="4" id="KW-1185">Reference proteome</keyword>
<dbReference type="EC" id="3.4.16.4" evidence="3"/>
<protein>
    <submittedName>
        <fullName evidence="3">D-alanyl-D-alanine carboxypeptidase/D-alanyl-D-alanine-endopeptidase</fullName>
        <ecNumber evidence="3">3.4.16.4</ecNumber>
    </submittedName>
</protein>
<dbReference type="NCBIfam" id="TIGR00666">
    <property type="entry name" value="PBP4"/>
    <property type="match status" value="1"/>
</dbReference>
<dbReference type="InterPro" id="IPR000667">
    <property type="entry name" value="Peptidase_S13"/>
</dbReference>
<keyword evidence="3" id="KW-0645">Protease</keyword>
<dbReference type="SUPFAM" id="SSF56601">
    <property type="entry name" value="beta-lactamase/transpeptidase-like"/>
    <property type="match status" value="1"/>
</dbReference>
<keyword evidence="3" id="KW-0121">Carboxypeptidase</keyword>
<dbReference type="OrthoDB" id="56883at2"/>
<dbReference type="InterPro" id="IPR012338">
    <property type="entry name" value="Beta-lactam/transpept-like"/>
</dbReference>
<dbReference type="GO" id="GO:0009002">
    <property type="term" value="F:serine-type D-Ala-D-Ala carboxypeptidase activity"/>
    <property type="evidence" value="ECO:0007669"/>
    <property type="project" value="UniProtKB-EC"/>
</dbReference>
<dbReference type="Pfam" id="PF02113">
    <property type="entry name" value="Peptidase_S13"/>
    <property type="match status" value="2"/>
</dbReference>
<evidence type="ECO:0000313" key="4">
    <source>
        <dbReference type="Proteomes" id="UP000265768"/>
    </source>
</evidence>
<dbReference type="AlphaFoldDB" id="A0A3A4AAW7"/>
<evidence type="ECO:0000256" key="1">
    <source>
        <dbReference type="ARBA" id="ARBA00006096"/>
    </source>
</evidence>
<accession>A0A3A4AAW7</accession>
<dbReference type="PRINTS" id="PR00922">
    <property type="entry name" value="DADACBPTASE3"/>
</dbReference>
<dbReference type="GO" id="GO:0000270">
    <property type="term" value="P:peptidoglycan metabolic process"/>
    <property type="evidence" value="ECO:0007669"/>
    <property type="project" value="TreeGrafter"/>
</dbReference>
<dbReference type="GO" id="GO:0006508">
    <property type="term" value="P:proteolysis"/>
    <property type="evidence" value="ECO:0007669"/>
    <property type="project" value="InterPro"/>
</dbReference>
<comment type="caution">
    <text evidence="3">The sequence shown here is derived from an EMBL/GenBank/DDBJ whole genome shotgun (WGS) entry which is preliminary data.</text>
</comment>
<evidence type="ECO:0000256" key="2">
    <source>
        <dbReference type="ARBA" id="ARBA00022801"/>
    </source>
</evidence>
<sequence length="470" mass="47917">MVRLERWVTLVTLALLQVFTVAAAVAGTPYLIGDEVVTAAPKQLRARQMPLVTAGPVLVPAPGGAAAGRVDIARELDRAMATPALGGGVAAVVIDPVTRRVLYARRADSPATPASTTKIVTAVAALGSLGTDHRLATRVVWGSGSEPGGPKAKKEIILVGGGDPSLAGSKPRPGGYPSYASLPDLAAKTAAALKAAGVREVKLTYDDSLYSGPRLGPGWKPNYVPEGSVAPITALMMNGGRRHPGTSTRVNDPSAYTAERFADLLSERGVKVGRPARGRAAEEAPTEIARVESPPVSALVEQMLTDSDNEMAEALARQVALKGGQPASFDGGARAVHAALRRLGVEKGVEVHDGSGLSPRNKITPNALAGLVALAANPDHPALRAAVTGLPIGGFTGTLAGRYTDDGSRSGAGVVRAKTGTLSGVSTLSGVAYTSGGGMLAFALMADRLPADAYAPPALDRLASIVARAS</sequence>
<proteinExistence type="inferred from homology"/>
<dbReference type="Gene3D" id="3.50.80.20">
    <property type="entry name" value="D-Ala-D-Ala carboxypeptidase C, peptidase S13"/>
    <property type="match status" value="1"/>
</dbReference>
<keyword evidence="2 3" id="KW-0378">Hydrolase</keyword>
<organism evidence="3 4">
    <name type="scientific">Bailinhaonella thermotolerans</name>
    <dbReference type="NCBI Taxonomy" id="1070861"/>
    <lineage>
        <taxon>Bacteria</taxon>
        <taxon>Bacillati</taxon>
        <taxon>Actinomycetota</taxon>
        <taxon>Actinomycetes</taxon>
        <taxon>Streptosporangiales</taxon>
        <taxon>Streptosporangiaceae</taxon>
        <taxon>Bailinhaonella</taxon>
    </lineage>
</organism>
<name>A0A3A4AAW7_9ACTN</name>
<dbReference type="PANTHER" id="PTHR30023:SF0">
    <property type="entry name" value="PENICILLIN-SENSITIVE CARBOXYPEPTIDASE A"/>
    <property type="match status" value="1"/>
</dbReference>
<dbReference type="Gene3D" id="3.40.710.10">
    <property type="entry name" value="DD-peptidase/beta-lactamase superfamily"/>
    <property type="match status" value="2"/>
</dbReference>
<comment type="similarity">
    <text evidence="1">Belongs to the peptidase S13 family.</text>
</comment>
<dbReference type="EMBL" id="QZEY01000022">
    <property type="protein sequence ID" value="RJL22578.1"/>
    <property type="molecule type" value="Genomic_DNA"/>
</dbReference>